<reference evidence="1 2" key="1">
    <citation type="submission" date="2021-03" db="EMBL/GenBank/DDBJ databases">
        <title>Genomic Encyclopedia of Type Strains, Phase IV (KMG-IV): sequencing the most valuable type-strain genomes for metagenomic binning, comparative biology and taxonomic classification.</title>
        <authorList>
            <person name="Goeker M."/>
        </authorList>
    </citation>
    <scope>NUCLEOTIDE SEQUENCE [LARGE SCALE GENOMIC DNA]</scope>
    <source>
        <strain evidence="1 2">DSM 24738</strain>
    </source>
</reference>
<evidence type="ECO:0000313" key="1">
    <source>
        <dbReference type="EMBL" id="MBP1930270.1"/>
    </source>
</evidence>
<accession>A0ABS4GJ39</accession>
<sequence>MTGFLGTFIPVFVLGCFLFFTLTAGSNEDKTWNL</sequence>
<organism evidence="1 2">
    <name type="scientific">Ammoniphilus resinae</name>
    <dbReference type="NCBI Taxonomy" id="861532"/>
    <lineage>
        <taxon>Bacteria</taxon>
        <taxon>Bacillati</taxon>
        <taxon>Bacillota</taxon>
        <taxon>Bacilli</taxon>
        <taxon>Bacillales</taxon>
        <taxon>Paenibacillaceae</taxon>
        <taxon>Aneurinibacillus group</taxon>
        <taxon>Ammoniphilus</taxon>
    </lineage>
</organism>
<keyword evidence="2" id="KW-1185">Reference proteome</keyword>
<proteinExistence type="predicted"/>
<evidence type="ECO:0000313" key="2">
    <source>
        <dbReference type="Proteomes" id="UP001519343"/>
    </source>
</evidence>
<comment type="caution">
    <text evidence="1">The sequence shown here is derived from an EMBL/GenBank/DDBJ whole genome shotgun (WGS) entry which is preliminary data.</text>
</comment>
<dbReference type="Proteomes" id="UP001519343">
    <property type="component" value="Unassembled WGS sequence"/>
</dbReference>
<name>A0ABS4GJ39_9BACL</name>
<dbReference type="EMBL" id="JAGGKT010000001">
    <property type="protein sequence ID" value="MBP1930270.1"/>
    <property type="molecule type" value="Genomic_DNA"/>
</dbReference>
<gene>
    <name evidence="1" type="ORF">J2Z37_000257</name>
</gene>
<protein>
    <submittedName>
        <fullName evidence="1">Uncharacterized protein</fullName>
    </submittedName>
</protein>